<accession>A0AAV0VSQ0</accession>
<evidence type="ECO:0000313" key="2">
    <source>
        <dbReference type="Proteomes" id="UP001160148"/>
    </source>
</evidence>
<keyword evidence="2" id="KW-1185">Reference proteome</keyword>
<dbReference type="Proteomes" id="UP001160148">
    <property type="component" value="Unassembled WGS sequence"/>
</dbReference>
<name>A0AAV0VSQ0_9HEMI</name>
<proteinExistence type="predicted"/>
<sequence>MDGDQLGKSTLFQVNIIQVLDNQDYFQRMFYQVQAQNEAIRNQSEESNRKFGLTHNSIERTCSALNEKLEQNRIDLSTLEPVWLRSMRSILSDRFDLHQSILNKLDSKLDKNIEEVRADLGFASGHVNPNNRKFKLSVSNILISDQKMEILQ</sequence>
<comment type="caution">
    <text evidence="1">The sequence shown here is derived from an EMBL/GenBank/DDBJ whole genome shotgun (WGS) entry which is preliminary data.</text>
</comment>
<dbReference type="EMBL" id="CARXXK010000001">
    <property type="protein sequence ID" value="CAI6346635.1"/>
    <property type="molecule type" value="Genomic_DNA"/>
</dbReference>
<evidence type="ECO:0000313" key="1">
    <source>
        <dbReference type="EMBL" id="CAI6346635.1"/>
    </source>
</evidence>
<dbReference type="AlphaFoldDB" id="A0AAV0VSQ0"/>
<protein>
    <submittedName>
        <fullName evidence="1">Uncharacterized protein</fullName>
    </submittedName>
</protein>
<reference evidence="1 2" key="1">
    <citation type="submission" date="2023-01" db="EMBL/GenBank/DDBJ databases">
        <authorList>
            <person name="Whitehead M."/>
        </authorList>
    </citation>
    <scope>NUCLEOTIDE SEQUENCE [LARGE SCALE GENOMIC DNA]</scope>
</reference>
<gene>
    <name evidence="1" type="ORF">MEUPH1_LOCUS3523</name>
</gene>
<organism evidence="1 2">
    <name type="scientific">Macrosiphum euphorbiae</name>
    <name type="common">potato aphid</name>
    <dbReference type="NCBI Taxonomy" id="13131"/>
    <lineage>
        <taxon>Eukaryota</taxon>
        <taxon>Metazoa</taxon>
        <taxon>Ecdysozoa</taxon>
        <taxon>Arthropoda</taxon>
        <taxon>Hexapoda</taxon>
        <taxon>Insecta</taxon>
        <taxon>Pterygota</taxon>
        <taxon>Neoptera</taxon>
        <taxon>Paraneoptera</taxon>
        <taxon>Hemiptera</taxon>
        <taxon>Sternorrhyncha</taxon>
        <taxon>Aphidomorpha</taxon>
        <taxon>Aphidoidea</taxon>
        <taxon>Aphididae</taxon>
        <taxon>Macrosiphini</taxon>
        <taxon>Macrosiphum</taxon>
    </lineage>
</organism>